<keyword evidence="1" id="KW-1133">Transmembrane helix</keyword>
<keyword evidence="3" id="KW-1185">Reference proteome</keyword>
<comment type="caution">
    <text evidence="2">The sequence shown here is derived from an EMBL/GenBank/DDBJ whole genome shotgun (WGS) entry which is preliminary data.</text>
</comment>
<reference evidence="2 3" key="1">
    <citation type="journal article" date="2019" name="Genome Biol. Evol.">
        <title>Day and night: Metabolic profiles and evolutionary relationships of six axenic non-marine cyanobacteria.</title>
        <authorList>
            <person name="Will S.E."/>
            <person name="Henke P."/>
            <person name="Boedeker C."/>
            <person name="Huang S."/>
            <person name="Brinkmann H."/>
            <person name="Rohde M."/>
            <person name="Jarek M."/>
            <person name="Friedl T."/>
            <person name="Seufert S."/>
            <person name="Schumacher M."/>
            <person name="Overmann J."/>
            <person name="Neumann-Schaal M."/>
            <person name="Petersen J."/>
        </authorList>
    </citation>
    <scope>NUCLEOTIDE SEQUENCE [LARGE SCALE GENOMIC DNA]</scope>
    <source>
        <strain evidence="2 3">PCC 6912</strain>
    </source>
</reference>
<feature type="transmembrane region" description="Helical" evidence="1">
    <location>
        <begin position="38"/>
        <end position="58"/>
    </location>
</feature>
<evidence type="ECO:0008006" key="4">
    <source>
        <dbReference type="Google" id="ProtNLM"/>
    </source>
</evidence>
<keyword evidence="1" id="KW-0812">Transmembrane</keyword>
<feature type="transmembrane region" description="Helical" evidence="1">
    <location>
        <begin position="12"/>
        <end position="32"/>
    </location>
</feature>
<feature type="transmembrane region" description="Helical" evidence="1">
    <location>
        <begin position="150"/>
        <end position="176"/>
    </location>
</feature>
<evidence type="ECO:0000313" key="2">
    <source>
        <dbReference type="EMBL" id="RUR74453.1"/>
    </source>
</evidence>
<organism evidence="2 3">
    <name type="scientific">Chlorogloeopsis fritschii PCC 6912</name>
    <dbReference type="NCBI Taxonomy" id="211165"/>
    <lineage>
        <taxon>Bacteria</taxon>
        <taxon>Bacillati</taxon>
        <taxon>Cyanobacteriota</taxon>
        <taxon>Cyanophyceae</taxon>
        <taxon>Nostocales</taxon>
        <taxon>Chlorogloeopsidaceae</taxon>
        <taxon>Chlorogloeopsis</taxon>
    </lineage>
</organism>
<feature type="transmembrane region" description="Helical" evidence="1">
    <location>
        <begin position="97"/>
        <end position="117"/>
    </location>
</feature>
<dbReference type="STRING" id="211165.GCA_000317285_05473"/>
<dbReference type="PANTHER" id="PTHR34989:SF1">
    <property type="entry name" value="PROTEIN HDED"/>
    <property type="match status" value="1"/>
</dbReference>
<dbReference type="PANTHER" id="PTHR34989">
    <property type="entry name" value="PROTEIN HDED"/>
    <property type="match status" value="1"/>
</dbReference>
<dbReference type="GO" id="GO:0005886">
    <property type="term" value="C:plasma membrane"/>
    <property type="evidence" value="ECO:0007669"/>
    <property type="project" value="TreeGrafter"/>
</dbReference>
<dbReference type="Pfam" id="PF03729">
    <property type="entry name" value="DUF308"/>
    <property type="match status" value="1"/>
</dbReference>
<sequence>MKTEIIDEVRQNSGWFIALGIFMILLGIAAIVEPFIATIAVARVLSWVFLFAGIIRTIHAVQSRRQRGFWAKLLIGILYIITGILLLSNVLGATLSLTIAFGWVILAQGIFEVIAAFQARPEPNWGWMLFSGIIAIILGILILYQWPFNAVWLLGVFTGVSFLFSGAWMIAIPWAISHRLSRI</sequence>
<dbReference type="InterPro" id="IPR052712">
    <property type="entry name" value="Acid_resist_chaperone_HdeD"/>
</dbReference>
<feature type="transmembrane region" description="Helical" evidence="1">
    <location>
        <begin position="124"/>
        <end position="144"/>
    </location>
</feature>
<evidence type="ECO:0000256" key="1">
    <source>
        <dbReference type="SAM" id="Phobius"/>
    </source>
</evidence>
<dbReference type="Proteomes" id="UP000268857">
    <property type="component" value="Unassembled WGS sequence"/>
</dbReference>
<dbReference type="EMBL" id="RSCJ01000029">
    <property type="protein sequence ID" value="RUR74453.1"/>
    <property type="molecule type" value="Genomic_DNA"/>
</dbReference>
<name>A0A433N0K8_CHLFR</name>
<dbReference type="OrthoDB" id="571957at2"/>
<protein>
    <recommendedName>
        <fullName evidence="4">HdeD family acid-resistance protein</fullName>
    </recommendedName>
</protein>
<dbReference type="InterPro" id="IPR005325">
    <property type="entry name" value="DUF308_memb"/>
</dbReference>
<accession>A0A433N0K8</accession>
<proteinExistence type="predicted"/>
<dbReference type="RefSeq" id="WP_016878247.1">
    <property type="nucleotide sequence ID" value="NZ_AJLN01000120.1"/>
</dbReference>
<keyword evidence="1" id="KW-0472">Membrane</keyword>
<evidence type="ECO:0000313" key="3">
    <source>
        <dbReference type="Proteomes" id="UP000268857"/>
    </source>
</evidence>
<gene>
    <name evidence="2" type="ORF">PCC6912_52280</name>
</gene>
<feature type="transmembrane region" description="Helical" evidence="1">
    <location>
        <begin position="70"/>
        <end position="91"/>
    </location>
</feature>
<dbReference type="AlphaFoldDB" id="A0A433N0K8"/>